<reference evidence="3" key="1">
    <citation type="submission" date="2023-07" db="EMBL/GenBank/DDBJ databases">
        <title>30 novel species of actinomycetes from the DSMZ collection.</title>
        <authorList>
            <person name="Nouioui I."/>
        </authorList>
    </citation>
    <scope>NUCLEOTIDE SEQUENCE [LARGE SCALE GENOMIC DNA]</scope>
    <source>
        <strain evidence="3">DSM 44917</strain>
    </source>
</reference>
<organism evidence="2 3">
    <name type="scientific">Streptomyces boetiae</name>
    <dbReference type="NCBI Taxonomy" id="3075541"/>
    <lineage>
        <taxon>Bacteria</taxon>
        <taxon>Bacillati</taxon>
        <taxon>Actinomycetota</taxon>
        <taxon>Actinomycetes</taxon>
        <taxon>Kitasatosporales</taxon>
        <taxon>Streptomycetaceae</taxon>
        <taxon>Streptomyces</taxon>
    </lineage>
</organism>
<evidence type="ECO:0000313" key="2">
    <source>
        <dbReference type="EMBL" id="MDT0309720.1"/>
    </source>
</evidence>
<dbReference type="Proteomes" id="UP001183388">
    <property type="component" value="Unassembled WGS sequence"/>
</dbReference>
<sequence length="139" mass="15411">MATTNEGGCRVPDGHDPAVIETVLRVCRDVRANEKVTLAAFETGWVESHMNNLDCGDEDSVGVFQQRPSQGWGSVEECRDIEHATRSFLERAVPAERDNPEHSAGRIAQTVQRSAYPGRYDDAEGKARALIEEAERRLS</sequence>
<name>A0ABU2LE02_9ACTN</name>
<evidence type="ECO:0000313" key="3">
    <source>
        <dbReference type="Proteomes" id="UP001183388"/>
    </source>
</evidence>
<evidence type="ECO:0000256" key="1">
    <source>
        <dbReference type="SAM" id="MobiDB-lite"/>
    </source>
</evidence>
<accession>A0ABU2LE02</accession>
<comment type="caution">
    <text evidence="2">The sequence shown here is derived from an EMBL/GenBank/DDBJ whole genome shotgun (WGS) entry which is preliminary data.</text>
</comment>
<feature type="region of interest" description="Disordered" evidence="1">
    <location>
        <begin position="95"/>
        <end position="123"/>
    </location>
</feature>
<feature type="compositionally biased region" description="Basic and acidic residues" evidence="1">
    <location>
        <begin position="95"/>
        <end position="104"/>
    </location>
</feature>
<dbReference type="RefSeq" id="WP_311632684.1">
    <property type="nucleotide sequence ID" value="NZ_JAVREN010000044.1"/>
</dbReference>
<protein>
    <submittedName>
        <fullName evidence="2">Uncharacterized protein</fullName>
    </submittedName>
</protein>
<gene>
    <name evidence="2" type="ORF">RM780_22565</name>
</gene>
<dbReference type="EMBL" id="JAVREN010000044">
    <property type="protein sequence ID" value="MDT0309720.1"/>
    <property type="molecule type" value="Genomic_DNA"/>
</dbReference>
<keyword evidence="3" id="KW-1185">Reference proteome</keyword>
<proteinExistence type="predicted"/>